<dbReference type="Pfam" id="PF00158">
    <property type="entry name" value="Sigma54_activat"/>
    <property type="match status" value="1"/>
</dbReference>
<organism evidence="7 8">
    <name type="scientific">Desulforhopalus singaporensis</name>
    <dbReference type="NCBI Taxonomy" id="91360"/>
    <lineage>
        <taxon>Bacteria</taxon>
        <taxon>Pseudomonadati</taxon>
        <taxon>Thermodesulfobacteriota</taxon>
        <taxon>Desulfobulbia</taxon>
        <taxon>Desulfobulbales</taxon>
        <taxon>Desulfocapsaceae</taxon>
        <taxon>Desulforhopalus</taxon>
    </lineage>
</organism>
<dbReference type="InterPro" id="IPR003593">
    <property type="entry name" value="AAA+_ATPase"/>
</dbReference>
<dbReference type="Gene3D" id="3.40.50.300">
    <property type="entry name" value="P-loop containing nucleotide triphosphate hydrolases"/>
    <property type="match status" value="1"/>
</dbReference>
<dbReference type="InterPro" id="IPR027417">
    <property type="entry name" value="P-loop_NTPase"/>
</dbReference>
<dbReference type="PANTHER" id="PTHR32071:SF74">
    <property type="entry name" value="TRANSCRIPTIONAL ACTIVATOR ROCR"/>
    <property type="match status" value="1"/>
</dbReference>
<dbReference type="FunFam" id="3.40.50.300:FF:000006">
    <property type="entry name" value="DNA-binding transcriptional regulator NtrC"/>
    <property type="match status" value="1"/>
</dbReference>
<dbReference type="AlphaFoldDB" id="A0A1H0VSL3"/>
<dbReference type="CDD" id="cd00009">
    <property type="entry name" value="AAA"/>
    <property type="match status" value="1"/>
</dbReference>
<keyword evidence="1" id="KW-0547">Nucleotide-binding</keyword>
<gene>
    <name evidence="7" type="ORF">SAMN05660330_04220</name>
</gene>
<keyword evidence="5" id="KW-0804">Transcription</keyword>
<evidence type="ECO:0000256" key="3">
    <source>
        <dbReference type="ARBA" id="ARBA00023015"/>
    </source>
</evidence>
<dbReference type="Pfam" id="PF02954">
    <property type="entry name" value="HTH_8"/>
    <property type="match status" value="1"/>
</dbReference>
<dbReference type="OrthoDB" id="9803970at2"/>
<dbReference type="InterPro" id="IPR025944">
    <property type="entry name" value="Sigma_54_int_dom_CS"/>
</dbReference>
<dbReference type="GO" id="GO:0005524">
    <property type="term" value="F:ATP binding"/>
    <property type="evidence" value="ECO:0007669"/>
    <property type="project" value="UniProtKB-KW"/>
</dbReference>
<dbReference type="InterPro" id="IPR058031">
    <property type="entry name" value="AAA_lid_NorR"/>
</dbReference>
<dbReference type="Proteomes" id="UP000199073">
    <property type="component" value="Unassembled WGS sequence"/>
</dbReference>
<dbReference type="Gene3D" id="1.10.8.60">
    <property type="match status" value="1"/>
</dbReference>
<sequence>MRNKDLDLETVLSPAYLQIWANSLLGVMILDKEGSILYVNKILARTDDLLDLDVIGKPMVSFYALQESDHLSIQVIKTGKPIIKKTILYYTIKKKLVNSLCSSFPLLSKGRIDGVIHFSLNLQVSQNLFARYPAPDKEIRSVSSQYAVPRKYTFDSIVGKDHVLNKAIDQARANSRTDFPALIWAETGCGKELFAQAIHYESSRASKPFIPINCAAIPENLLEATLFGTAKGAFTGAIDKSGLIEKAEGGTLLLDELNSMSLDMQAKLLRVIQEKKIRRVGAHQEKPFDVKFISTCNIPPTQALQENKIRPDLFYRLAVAVIEIPNLNARKSDIPLLCNHFLEKWNQEKSQTTDQVTISNEVYFIFEKYHWPGNVRELEHTLASSLTSLGTEKTIYKHHLSLYFIENYEKTTNDTAQQEDSATHIHPIHHLGQADQIDMLSRDKICLKTAVDNFEKNHIDHALKRAGYNISKAGRLLNLSSQSLRYKIKKLDIQLIND</sequence>
<evidence type="ECO:0000259" key="6">
    <source>
        <dbReference type="PROSITE" id="PS50045"/>
    </source>
</evidence>
<keyword evidence="2" id="KW-0067">ATP-binding</keyword>
<dbReference type="SMART" id="SM00382">
    <property type="entry name" value="AAA"/>
    <property type="match status" value="1"/>
</dbReference>
<feature type="domain" description="Sigma-54 factor interaction" evidence="6">
    <location>
        <begin position="157"/>
        <end position="387"/>
    </location>
</feature>
<keyword evidence="3" id="KW-0805">Transcription regulation</keyword>
<dbReference type="SUPFAM" id="SSF46689">
    <property type="entry name" value="Homeodomain-like"/>
    <property type="match status" value="1"/>
</dbReference>
<dbReference type="Pfam" id="PF25601">
    <property type="entry name" value="AAA_lid_14"/>
    <property type="match status" value="1"/>
</dbReference>
<keyword evidence="8" id="KW-1185">Reference proteome</keyword>
<keyword evidence="4" id="KW-0238">DNA-binding</keyword>
<name>A0A1H0VSL3_9BACT</name>
<dbReference type="PROSITE" id="PS00676">
    <property type="entry name" value="SIGMA54_INTERACT_2"/>
    <property type="match status" value="1"/>
</dbReference>
<dbReference type="InterPro" id="IPR002197">
    <property type="entry name" value="HTH_Fis"/>
</dbReference>
<evidence type="ECO:0000256" key="1">
    <source>
        <dbReference type="ARBA" id="ARBA00022741"/>
    </source>
</evidence>
<accession>A0A1H0VSL3</accession>
<dbReference type="EMBL" id="FNJI01000063">
    <property type="protein sequence ID" value="SDP81507.1"/>
    <property type="molecule type" value="Genomic_DNA"/>
</dbReference>
<dbReference type="GO" id="GO:0006355">
    <property type="term" value="P:regulation of DNA-templated transcription"/>
    <property type="evidence" value="ECO:0007669"/>
    <property type="project" value="InterPro"/>
</dbReference>
<evidence type="ECO:0000256" key="4">
    <source>
        <dbReference type="ARBA" id="ARBA00023125"/>
    </source>
</evidence>
<dbReference type="STRING" id="91360.SAMN05660330_04220"/>
<dbReference type="RefSeq" id="WP_092226085.1">
    <property type="nucleotide sequence ID" value="NZ_FNJI01000063.1"/>
</dbReference>
<protein>
    <submittedName>
        <fullName evidence="7">Arginine utilization regulatory protein</fullName>
    </submittedName>
</protein>
<dbReference type="PROSITE" id="PS00688">
    <property type="entry name" value="SIGMA54_INTERACT_3"/>
    <property type="match status" value="1"/>
</dbReference>
<reference evidence="7 8" key="1">
    <citation type="submission" date="2016-10" db="EMBL/GenBank/DDBJ databases">
        <authorList>
            <person name="de Groot N.N."/>
        </authorList>
    </citation>
    <scope>NUCLEOTIDE SEQUENCE [LARGE SCALE GENOMIC DNA]</scope>
    <source>
        <strain evidence="7 8">DSM 12130</strain>
    </source>
</reference>
<dbReference type="Gene3D" id="1.10.10.60">
    <property type="entry name" value="Homeodomain-like"/>
    <property type="match status" value="1"/>
</dbReference>
<dbReference type="PRINTS" id="PR01590">
    <property type="entry name" value="HTHFIS"/>
</dbReference>
<evidence type="ECO:0000313" key="7">
    <source>
        <dbReference type="EMBL" id="SDP81507.1"/>
    </source>
</evidence>
<evidence type="ECO:0000256" key="5">
    <source>
        <dbReference type="ARBA" id="ARBA00023163"/>
    </source>
</evidence>
<dbReference type="SUPFAM" id="SSF52540">
    <property type="entry name" value="P-loop containing nucleoside triphosphate hydrolases"/>
    <property type="match status" value="1"/>
</dbReference>
<proteinExistence type="predicted"/>
<dbReference type="GO" id="GO:0043565">
    <property type="term" value="F:sequence-specific DNA binding"/>
    <property type="evidence" value="ECO:0007669"/>
    <property type="project" value="InterPro"/>
</dbReference>
<dbReference type="InterPro" id="IPR025943">
    <property type="entry name" value="Sigma_54_int_dom_ATP-bd_2"/>
</dbReference>
<dbReference type="PANTHER" id="PTHR32071">
    <property type="entry name" value="TRANSCRIPTIONAL REGULATORY PROTEIN"/>
    <property type="match status" value="1"/>
</dbReference>
<dbReference type="PROSITE" id="PS50045">
    <property type="entry name" value="SIGMA54_INTERACT_4"/>
    <property type="match status" value="1"/>
</dbReference>
<evidence type="ECO:0000313" key="8">
    <source>
        <dbReference type="Proteomes" id="UP000199073"/>
    </source>
</evidence>
<dbReference type="InterPro" id="IPR002078">
    <property type="entry name" value="Sigma_54_int"/>
</dbReference>
<evidence type="ECO:0000256" key="2">
    <source>
        <dbReference type="ARBA" id="ARBA00022840"/>
    </source>
</evidence>
<dbReference type="InterPro" id="IPR009057">
    <property type="entry name" value="Homeodomain-like_sf"/>
</dbReference>